<protein>
    <submittedName>
        <fullName evidence="1">NAD dependent epimerase/dehydratase family protein</fullName>
    </submittedName>
</protein>
<accession>A0A364N6G8</accession>
<gene>
    <name evidence="1" type="ORF">DDE83_003862</name>
</gene>
<name>A0A364N6G8_STELY</name>
<organism evidence="1 2">
    <name type="scientific">Stemphylium lycopersici</name>
    <name type="common">Tomato gray leaf spot disease fungus</name>
    <name type="synonym">Thyrospora lycopersici</name>
    <dbReference type="NCBI Taxonomy" id="183478"/>
    <lineage>
        <taxon>Eukaryota</taxon>
        <taxon>Fungi</taxon>
        <taxon>Dikarya</taxon>
        <taxon>Ascomycota</taxon>
        <taxon>Pezizomycotina</taxon>
        <taxon>Dothideomycetes</taxon>
        <taxon>Pleosporomycetidae</taxon>
        <taxon>Pleosporales</taxon>
        <taxon>Pleosporineae</taxon>
        <taxon>Pleosporaceae</taxon>
        <taxon>Stemphylium</taxon>
    </lineage>
</organism>
<dbReference type="EMBL" id="QGDH01000045">
    <property type="protein sequence ID" value="RAR12827.1"/>
    <property type="molecule type" value="Genomic_DNA"/>
</dbReference>
<proteinExistence type="predicted"/>
<sequence>MTLKSILVAGATGYMCVYPFFSPDPANHPWLRDIEITALVRKKSEAEVIEASGVKTIICASYDDAARLETIGQDFDIIIQAGHNDARTAIPLIRGLSARKAKCAIPVHFLHVTGASNISDRPLTQHYTETRVLSDQESIYHYMKYRESIESYGQRKSDIMTIEAGKQYSVSTYTVMAPTIFGIGSGEFRRYTTQLFSHREYSQRLADVSHEMGYLDSPTVREAGLDEVAKGFTNGNRLIAELSYGANALMTSELGPALGWVPKYLNEAWEASFMTELKGFLRDRPELIQMPPDYDIQKPARFSLEESVVG</sequence>
<reference evidence="2" key="1">
    <citation type="submission" date="2018-05" db="EMBL/GenBank/DDBJ databases">
        <title>Draft genome sequence of Stemphylium lycopersici strain CIDEFI 213.</title>
        <authorList>
            <person name="Medina R."/>
            <person name="Franco M.E.E."/>
            <person name="Lucentini C.G."/>
            <person name="Saparrat M.C.N."/>
            <person name="Balatti P.A."/>
        </authorList>
    </citation>
    <scope>NUCLEOTIDE SEQUENCE [LARGE SCALE GENOMIC DNA]</scope>
    <source>
        <strain evidence="2">CIDEFI 213</strain>
    </source>
</reference>
<dbReference type="SUPFAM" id="SSF51735">
    <property type="entry name" value="NAD(P)-binding Rossmann-fold domains"/>
    <property type="match status" value="1"/>
</dbReference>
<dbReference type="AlphaFoldDB" id="A0A364N6G8"/>
<evidence type="ECO:0000313" key="1">
    <source>
        <dbReference type="EMBL" id="RAR12827.1"/>
    </source>
</evidence>
<dbReference type="STRING" id="183478.A0A364N6G8"/>
<comment type="caution">
    <text evidence="1">The sequence shown here is derived from an EMBL/GenBank/DDBJ whole genome shotgun (WGS) entry which is preliminary data.</text>
</comment>
<dbReference type="InterPro" id="IPR036291">
    <property type="entry name" value="NAD(P)-bd_dom_sf"/>
</dbReference>
<evidence type="ECO:0000313" key="2">
    <source>
        <dbReference type="Proteomes" id="UP000249619"/>
    </source>
</evidence>
<keyword evidence="2" id="KW-1185">Reference proteome</keyword>
<dbReference type="Proteomes" id="UP000249619">
    <property type="component" value="Unassembled WGS sequence"/>
</dbReference>